<evidence type="ECO:0000313" key="2">
    <source>
        <dbReference type="EMBL" id="CAD9117463.1"/>
    </source>
</evidence>
<feature type="compositionally biased region" description="Low complexity" evidence="1">
    <location>
        <begin position="270"/>
        <end position="283"/>
    </location>
</feature>
<gene>
    <name evidence="2" type="ORF">ACAT0790_LOCUS15564</name>
</gene>
<dbReference type="AlphaFoldDB" id="A0A7S1LYU3"/>
<feature type="region of interest" description="Disordered" evidence="1">
    <location>
        <begin position="1"/>
        <end position="70"/>
    </location>
</feature>
<protein>
    <submittedName>
        <fullName evidence="2">Uncharacterized protein</fullName>
    </submittedName>
</protein>
<accession>A0A7S1LYU3</accession>
<proteinExistence type="predicted"/>
<organism evidence="2">
    <name type="scientific">Alexandrium catenella</name>
    <name type="common">Red tide dinoflagellate</name>
    <name type="synonym">Gonyaulax catenella</name>
    <dbReference type="NCBI Taxonomy" id="2925"/>
    <lineage>
        <taxon>Eukaryota</taxon>
        <taxon>Sar</taxon>
        <taxon>Alveolata</taxon>
        <taxon>Dinophyceae</taxon>
        <taxon>Gonyaulacales</taxon>
        <taxon>Pyrocystaceae</taxon>
        <taxon>Alexandrium</taxon>
    </lineage>
</organism>
<dbReference type="EMBL" id="HBGE01025857">
    <property type="protein sequence ID" value="CAD9117463.1"/>
    <property type="molecule type" value="Transcribed_RNA"/>
</dbReference>
<feature type="region of interest" description="Disordered" evidence="1">
    <location>
        <begin position="221"/>
        <end position="292"/>
    </location>
</feature>
<evidence type="ECO:0000256" key="1">
    <source>
        <dbReference type="SAM" id="MobiDB-lite"/>
    </source>
</evidence>
<name>A0A7S1LYU3_ALECA</name>
<sequence>MLPLGASRRQSVDAGFATCSASPSPKSPFRHAPSPPARCVVSPTSASPVHASMGRPPSTAAPDMSPKPVVSTRDARLFMSPQAPHAHATMPPSRPPPAYPVGALGKRLLVDAGEAPASTLHKLATPSTGHEALRGASCDGGPPFADALGGTMRHPLLPASAMSAAAVAASPTPARSPTASLRSVGARQGVSPVASLSATARRISTGQSFAVPQVAAEGQRRAPVLAQRAPPAQKAQEQLPAAQEQRPTAQAAPDRSGTAPLVQEQRSADQQQRSVQQQQQQQQLMPPAPPCSGVLAWEVERKAHPMVTDGEKAYVGACLEELARTIEGAGGLADFARPDCRCRRKLVGPARPGREPAAVLVPCLEAILQQRARTGGDTIFIERGTIMSLGGKKVLKVQLWCDDALMPMSICWDWDVKLEPSGE</sequence>
<reference evidence="2" key="1">
    <citation type="submission" date="2021-01" db="EMBL/GenBank/DDBJ databases">
        <authorList>
            <person name="Corre E."/>
            <person name="Pelletier E."/>
            <person name="Niang G."/>
            <person name="Scheremetjew M."/>
            <person name="Finn R."/>
            <person name="Kale V."/>
            <person name="Holt S."/>
            <person name="Cochrane G."/>
            <person name="Meng A."/>
            <person name="Brown T."/>
            <person name="Cohen L."/>
        </authorList>
    </citation>
    <scope>NUCLEOTIDE SEQUENCE</scope>
    <source>
        <strain evidence="2">OF101</strain>
    </source>
</reference>